<gene>
    <name evidence="1" type="ORF">METZ01_LOCUS211874</name>
</gene>
<protein>
    <submittedName>
        <fullName evidence="1">Uncharacterized protein</fullName>
    </submittedName>
</protein>
<dbReference type="EMBL" id="UINC01048465">
    <property type="protein sequence ID" value="SVB59020.1"/>
    <property type="molecule type" value="Genomic_DNA"/>
</dbReference>
<proteinExistence type="predicted"/>
<name>A0A382F7U3_9ZZZZ</name>
<reference evidence="1" key="1">
    <citation type="submission" date="2018-05" db="EMBL/GenBank/DDBJ databases">
        <authorList>
            <person name="Lanie J.A."/>
            <person name="Ng W.-L."/>
            <person name="Kazmierczak K.M."/>
            <person name="Andrzejewski T.M."/>
            <person name="Davidsen T.M."/>
            <person name="Wayne K.J."/>
            <person name="Tettelin H."/>
            <person name="Glass J.I."/>
            <person name="Rusch D."/>
            <person name="Podicherti R."/>
            <person name="Tsui H.-C.T."/>
            <person name="Winkler M.E."/>
        </authorList>
    </citation>
    <scope>NUCLEOTIDE SEQUENCE</scope>
</reference>
<organism evidence="1">
    <name type="scientific">marine metagenome</name>
    <dbReference type="NCBI Taxonomy" id="408172"/>
    <lineage>
        <taxon>unclassified sequences</taxon>
        <taxon>metagenomes</taxon>
        <taxon>ecological metagenomes</taxon>
    </lineage>
</organism>
<evidence type="ECO:0000313" key="1">
    <source>
        <dbReference type="EMBL" id="SVB59020.1"/>
    </source>
</evidence>
<accession>A0A382F7U3</accession>
<sequence>MVVRYNYRSHIGSRLMVAVPLEYLRGLGIDVWVPKQTVGNTAERRAVQVGVEPKIQPSGNEATPLSSGSTVGPRFTIRGFRLERVLGLVAEEAFADMSLILDIARAINGFKSVEVDEFVFVWPQVQGSETSWDDAIKAFNAFCRLQIGPEDVVLAVGRGLERLMASENLSKEQVIALDGAPRDGTAKYELWQQIRVLVR</sequence>
<dbReference type="AlphaFoldDB" id="A0A382F7U3"/>